<accession>A0A6B9UYR4</accession>
<dbReference type="EMBL" id="MN342245">
    <property type="protein sequence ID" value="QHN73974.1"/>
    <property type="molecule type" value="Genomic_DNA"/>
</dbReference>
<reference evidence="1" key="1">
    <citation type="journal article" date="2019" name="Viruses">
        <title>Identification of Loci Associated with Enhanced Virulence in Spodoptera litura Nucleopolyhedrovirus Isolates Using Deep Sequencing.</title>
        <authorList>
            <person name="Zwart M.P."/>
            <person name="Ali G."/>
            <person name="Strien E.A.V."/>
            <person name="Schijlen E.G.W.M."/>
            <person name="Wang M."/>
            <person name="Werf W.V."/>
            <person name="Vlak J.M."/>
        </authorList>
    </citation>
    <scope>NUCLEOTIDE SEQUENCE</scope>
    <source>
        <strain evidence="1">G2</strain>
    </source>
</reference>
<evidence type="ECO:0000313" key="1">
    <source>
        <dbReference type="EMBL" id="QHN73974.1"/>
    </source>
</evidence>
<sequence length="172" mass="19868">MTFTIMIIHFDTMASPLYYAAACKDGIDTKGLPRTIVEDLRNMLPQHLPGWYVYRFDDGSGKMVVCTDEEDYNVNKIIVQMYKLTCQPNTFVKNLSYAMYNLYGDLEDMILQYRSEGEGCEYRNLAAMQYCLFCLLNLEGVIFTKLSSGMHTFQRSNVDDVFISRLIPIILK</sequence>
<proteinExistence type="predicted"/>
<gene>
    <name evidence="1" type="primary">ORF127</name>
</gene>
<name>A0A6B9UYR4_NPVST</name>
<organism evidence="1">
    <name type="scientific">Spodoptera litura multicapsid nucleopolyhedrovirus</name>
    <name type="common">SpltMNPV</name>
    <dbReference type="NCBI Taxonomy" id="46242"/>
    <lineage>
        <taxon>Viruses</taxon>
        <taxon>Viruses incertae sedis</taxon>
        <taxon>Naldaviricetes</taxon>
        <taxon>Lefavirales</taxon>
        <taxon>Baculoviridae</taxon>
        <taxon>Alphabaculovirus</taxon>
        <taxon>Alphabaculovirus spliturae</taxon>
    </lineage>
</organism>
<protein>
    <submittedName>
        <fullName evidence="1">Uncharacterized protein</fullName>
    </submittedName>
</protein>
<organismHost>
    <name type="scientific">Lepidoptera</name>
    <name type="common">moths &amp; butterflies</name>
    <dbReference type="NCBI Taxonomy" id="7088"/>
</organismHost>